<name>G8BW55_TETPH</name>
<dbReference type="eggNOG" id="KOG2434">
    <property type="taxonomic scope" value="Eukaryota"/>
</dbReference>
<comment type="similarity">
    <text evidence="1">Belongs to the RRN3 family.</text>
</comment>
<dbReference type="OrthoDB" id="26970at2759"/>
<dbReference type="InterPro" id="IPR007991">
    <property type="entry name" value="RNA_pol_I_trans_ini_fac_RRN3"/>
</dbReference>
<dbReference type="GO" id="GO:0000182">
    <property type="term" value="F:rDNA binding"/>
    <property type="evidence" value="ECO:0007669"/>
    <property type="project" value="EnsemblFungi"/>
</dbReference>
<dbReference type="PANTHER" id="PTHR12790">
    <property type="entry name" value="TRANSCRIPTION INITIATION FACTOR IA RRN3"/>
    <property type="match status" value="1"/>
</dbReference>
<evidence type="ECO:0000256" key="2">
    <source>
        <dbReference type="SAM" id="MobiDB-lite"/>
    </source>
</evidence>
<dbReference type="HOGENOM" id="CLU_010579_2_0_1"/>
<dbReference type="OMA" id="FKHFYAA"/>
<dbReference type="Proteomes" id="UP000005666">
    <property type="component" value="Chromosome 7"/>
</dbReference>
<dbReference type="RefSeq" id="XP_003686567.1">
    <property type="nucleotide sequence ID" value="XM_003686519.1"/>
</dbReference>
<dbReference type="EMBL" id="HE612862">
    <property type="protein sequence ID" value="CCE64133.1"/>
    <property type="molecule type" value="Genomic_DNA"/>
</dbReference>
<sequence length="642" mass="74084">MIAIERSETTMNNSGVVAEKEEVDMNTKNVSVKRRKVEFSEDVMLHSISARNADGVEDSKDPQIAETMYRRYVLSALEALDTKDSSLIDSISNQMSLPTSNKERISESNLNILLDILSSNVSRIDSPLCNNLILSIINFEEWYELPTASLTKYIFFIQVLCSSLPKWWQDISMAIISKFILAPEKTIKHHELIAYFIKTIPSTINMVGDFLVKFFPNKNDSKQKLVNYITNLLMLTDYCKELRFLVWSLLIEKIITLDVELQNELDELDDDDELEEFDGDSSNDEEDEDSDEEIENEENKSIILEAEQDNDNDEDGDQEEEGETYSAEVSQSIKELSSKLDSILSLLTSKLSHEVSPEKIESGEGVGLFNKLTALFKSHVLPTYYTKSIQYIMFYISQQQNELMDSFLVTLIDIAFSSNETSETKIKSLQYLGSYIARAKKVSKTQVIFVTSYLTSWLNRFVLEREEEVDQIGGMERFKQFYATFQALCYMFCFRHSDLKDADGNWDCELDKFFQRMVISKFNPLKYCNENVMMMFARITQHEGIAYCFGIIESNNNERLRGIMGRSSTPTTERNGVTDDKSSSNFTASTWSLVTRQQFIDLQSYFPFDPLFLKEYKIMMKDYYIEWNEASGDYESDDDSDD</sequence>
<dbReference type="GO" id="GO:0001042">
    <property type="term" value="F:RNA polymerase I core binding"/>
    <property type="evidence" value="ECO:0007669"/>
    <property type="project" value="EnsemblFungi"/>
</dbReference>
<gene>
    <name evidence="3" type="primary">TPHA0G02920</name>
    <name evidence="3" type="ordered locus">TPHA_0G02920</name>
</gene>
<dbReference type="PANTHER" id="PTHR12790:SF0">
    <property type="entry name" value="RNA POLYMERASE I-SPECIFIC TRANSCRIPTION INITIATION FACTOR RRN3-RELATED"/>
    <property type="match status" value="1"/>
</dbReference>
<evidence type="ECO:0008006" key="5">
    <source>
        <dbReference type="Google" id="ProtNLM"/>
    </source>
</evidence>
<proteinExistence type="inferred from homology"/>
<keyword evidence="4" id="KW-1185">Reference proteome</keyword>
<dbReference type="KEGG" id="tpf:TPHA_0G02920"/>
<organism evidence="3 4">
    <name type="scientific">Tetrapisispora phaffii (strain ATCC 24235 / CBS 4417 / NBRC 1672 / NRRL Y-8282 / UCD 70-5)</name>
    <name type="common">Yeast</name>
    <name type="synonym">Fabospora phaffii</name>
    <dbReference type="NCBI Taxonomy" id="1071381"/>
    <lineage>
        <taxon>Eukaryota</taxon>
        <taxon>Fungi</taxon>
        <taxon>Dikarya</taxon>
        <taxon>Ascomycota</taxon>
        <taxon>Saccharomycotina</taxon>
        <taxon>Saccharomycetes</taxon>
        <taxon>Saccharomycetales</taxon>
        <taxon>Saccharomycetaceae</taxon>
        <taxon>Tetrapisispora</taxon>
    </lineage>
</organism>
<protein>
    <recommendedName>
        <fullName evidence="5">RNA polymerase I-specific transcription initiation factor RRN3</fullName>
    </recommendedName>
</protein>
<dbReference type="Pfam" id="PF05327">
    <property type="entry name" value="RRN3"/>
    <property type="match status" value="1"/>
</dbReference>
<feature type="region of interest" description="Disordered" evidence="2">
    <location>
        <begin position="268"/>
        <end position="329"/>
    </location>
</feature>
<evidence type="ECO:0000313" key="4">
    <source>
        <dbReference type="Proteomes" id="UP000005666"/>
    </source>
</evidence>
<feature type="compositionally biased region" description="Acidic residues" evidence="2">
    <location>
        <begin position="268"/>
        <end position="296"/>
    </location>
</feature>
<feature type="compositionally biased region" description="Acidic residues" evidence="2">
    <location>
        <begin position="306"/>
        <end position="323"/>
    </location>
</feature>
<dbReference type="GeneID" id="11535883"/>
<reference evidence="3 4" key="1">
    <citation type="journal article" date="2011" name="Proc. Natl. Acad. Sci. U.S.A.">
        <title>Evolutionary erosion of yeast sex chromosomes by mating-type switching accidents.</title>
        <authorList>
            <person name="Gordon J.L."/>
            <person name="Armisen D."/>
            <person name="Proux-Wera E."/>
            <person name="Oheigeartaigh S.S."/>
            <person name="Byrne K.P."/>
            <person name="Wolfe K.H."/>
        </authorList>
    </citation>
    <scope>NUCLEOTIDE SEQUENCE [LARGE SCALE GENOMIC DNA]</scope>
    <source>
        <strain evidence="4">ATCC 24235 / CBS 4417 / NBRC 1672 / NRRL Y-8282 / UCD 70-5</strain>
    </source>
</reference>
<evidence type="ECO:0000256" key="1">
    <source>
        <dbReference type="ARBA" id="ARBA00010098"/>
    </source>
</evidence>
<dbReference type="GO" id="GO:0001181">
    <property type="term" value="F:RNA polymerase I general transcription initiation factor activity"/>
    <property type="evidence" value="ECO:0007669"/>
    <property type="project" value="EnsemblFungi"/>
</dbReference>
<evidence type="ECO:0000313" key="3">
    <source>
        <dbReference type="EMBL" id="CCE64133.1"/>
    </source>
</evidence>
<dbReference type="GO" id="GO:0006361">
    <property type="term" value="P:transcription initiation at RNA polymerase I promoter"/>
    <property type="evidence" value="ECO:0007669"/>
    <property type="project" value="EnsemblFungi"/>
</dbReference>
<dbReference type="STRING" id="1071381.G8BW55"/>
<dbReference type="GO" id="GO:0001179">
    <property type="term" value="F:RNA polymerase I general transcription initiation factor binding"/>
    <property type="evidence" value="ECO:0007669"/>
    <property type="project" value="EnsemblFungi"/>
</dbReference>
<dbReference type="AlphaFoldDB" id="G8BW55"/>
<accession>G8BW55</accession>
<dbReference type="GO" id="GO:0005730">
    <property type="term" value="C:nucleolus"/>
    <property type="evidence" value="ECO:0007669"/>
    <property type="project" value="EnsemblFungi"/>
</dbReference>